<comment type="caution">
    <text evidence="1">The sequence shown here is derived from an EMBL/GenBank/DDBJ whole genome shotgun (WGS) entry which is preliminary data.</text>
</comment>
<accession>A0A0F9FVH1</accession>
<gene>
    <name evidence="1" type="ORF">LCGC14_1906300</name>
</gene>
<dbReference type="AlphaFoldDB" id="A0A0F9FVH1"/>
<name>A0A0F9FVH1_9ZZZZ</name>
<reference evidence="1" key="1">
    <citation type="journal article" date="2015" name="Nature">
        <title>Complex archaea that bridge the gap between prokaryotes and eukaryotes.</title>
        <authorList>
            <person name="Spang A."/>
            <person name="Saw J.H."/>
            <person name="Jorgensen S.L."/>
            <person name="Zaremba-Niedzwiedzka K."/>
            <person name="Martijn J."/>
            <person name="Lind A.E."/>
            <person name="van Eijk R."/>
            <person name="Schleper C."/>
            <person name="Guy L."/>
            <person name="Ettema T.J."/>
        </authorList>
    </citation>
    <scope>NUCLEOTIDE SEQUENCE</scope>
</reference>
<sequence length="207" mass="22809">MPQEKAVQAERTRDLRGQVAEIDKSDQPEILFMEISPGRVPIRVYSTKDGSPIDVPAYMIGAAMELKNEDGTFRFVADAKNAPEYKPGTIKCFLHKDSPERPILEMVGLGGAFCPADHLASDYSKRIHGLHRHKQEFAAWQEFVENKKEAKAVARQEEQLEATLAIARGGTAPVSVTATVPVGVCDICGKMGLKRVKAHKSMAHKEV</sequence>
<dbReference type="EMBL" id="LAZR01020051">
    <property type="protein sequence ID" value="KKL90278.1"/>
    <property type="molecule type" value="Genomic_DNA"/>
</dbReference>
<proteinExistence type="predicted"/>
<protein>
    <submittedName>
        <fullName evidence="1">Uncharacterized protein</fullName>
    </submittedName>
</protein>
<evidence type="ECO:0000313" key="1">
    <source>
        <dbReference type="EMBL" id="KKL90278.1"/>
    </source>
</evidence>
<organism evidence="1">
    <name type="scientific">marine sediment metagenome</name>
    <dbReference type="NCBI Taxonomy" id="412755"/>
    <lineage>
        <taxon>unclassified sequences</taxon>
        <taxon>metagenomes</taxon>
        <taxon>ecological metagenomes</taxon>
    </lineage>
</organism>